<dbReference type="PANTHER" id="PTHR12732">
    <property type="entry name" value="UNCHARACTERIZED PROTEASOME COMPONENT REGION PCI-CONTAINING"/>
    <property type="match status" value="1"/>
</dbReference>
<dbReference type="GO" id="GO:0003723">
    <property type="term" value="F:RNA binding"/>
    <property type="evidence" value="ECO:0007669"/>
    <property type="project" value="InterPro"/>
</dbReference>
<dbReference type="STRING" id="133383.A0A1R0GWN9"/>
<dbReference type="GO" id="GO:0000973">
    <property type="term" value="P:post-transcriptional tethering of RNA polymerase II gene DNA at nuclear periphery"/>
    <property type="evidence" value="ECO:0007669"/>
    <property type="project" value="TreeGrafter"/>
</dbReference>
<dbReference type="GO" id="GO:0070390">
    <property type="term" value="C:transcription export complex 2"/>
    <property type="evidence" value="ECO:0007669"/>
    <property type="project" value="TreeGrafter"/>
</dbReference>
<dbReference type="AlphaFoldDB" id="A0A1R0GWN9"/>
<dbReference type="Proteomes" id="UP000187455">
    <property type="component" value="Unassembled WGS sequence"/>
</dbReference>
<keyword evidence="2" id="KW-1185">Reference proteome</keyword>
<organism evidence="1 2">
    <name type="scientific">Smittium mucronatum</name>
    <dbReference type="NCBI Taxonomy" id="133383"/>
    <lineage>
        <taxon>Eukaryota</taxon>
        <taxon>Fungi</taxon>
        <taxon>Fungi incertae sedis</taxon>
        <taxon>Zoopagomycota</taxon>
        <taxon>Kickxellomycotina</taxon>
        <taxon>Harpellomycetes</taxon>
        <taxon>Harpellales</taxon>
        <taxon>Legeriomycetaceae</taxon>
        <taxon>Smittium</taxon>
    </lineage>
</organism>
<dbReference type="PANTHER" id="PTHR12732:SF0">
    <property type="entry name" value="PCI DOMAIN-CONTAINING PROTEIN 2"/>
    <property type="match status" value="1"/>
</dbReference>
<evidence type="ECO:0000313" key="2">
    <source>
        <dbReference type="Proteomes" id="UP000187455"/>
    </source>
</evidence>
<dbReference type="InterPro" id="IPR045114">
    <property type="entry name" value="Csn12-like"/>
</dbReference>
<sequence length="249" mass="28988">MNRPDCSELVKDIIVAIKSQDSTTLSLIFRFDPSNRLLLQYCNLSKQDKSKVNSSLKEPWNDLFFLHFQALKSLSESDYQSAYDLQSKCIISYLKIFVRQKRWALPFMYTLSHDMIQLSKFADLRLEERGEAPTNQLNAAWNVNKLFSACITDSVSPEHESRKWGTYKIACVLFKLYFSLGSFHLCKNIIRAIDASTLPEFRLFSLADKVQYNYYLGVLSFQQESYIKAETHLNYVSSKIPFKYSKNLE</sequence>
<protein>
    <submittedName>
        <fullName evidence="1">Protein CSN12-like protein</fullName>
    </submittedName>
</protein>
<dbReference type="OrthoDB" id="10252687at2759"/>
<proteinExistence type="predicted"/>
<comment type="caution">
    <text evidence="1">The sequence shown here is derived from an EMBL/GenBank/DDBJ whole genome shotgun (WGS) entry which is preliminary data.</text>
</comment>
<reference evidence="1 2" key="1">
    <citation type="journal article" date="2016" name="Mol. Biol. Evol.">
        <title>Genome-Wide Survey of Gut Fungi (Harpellales) Reveals the First Horizontally Transferred Ubiquitin Gene from a Mosquito Host.</title>
        <authorList>
            <person name="Wang Y."/>
            <person name="White M.M."/>
            <person name="Kvist S."/>
            <person name="Moncalvo J.M."/>
        </authorList>
    </citation>
    <scope>NUCLEOTIDE SEQUENCE [LARGE SCALE GENOMIC DNA]</scope>
    <source>
        <strain evidence="1 2">ALG-7-W6</strain>
    </source>
</reference>
<dbReference type="EMBL" id="LSSL01002599">
    <property type="protein sequence ID" value="OLY81303.1"/>
    <property type="molecule type" value="Genomic_DNA"/>
</dbReference>
<gene>
    <name evidence="1" type="ORF">AYI68_g4599</name>
</gene>
<evidence type="ECO:0000313" key="1">
    <source>
        <dbReference type="EMBL" id="OLY81303.1"/>
    </source>
</evidence>
<accession>A0A1R0GWN9</accession>
<dbReference type="GO" id="GO:0016973">
    <property type="term" value="P:poly(A)+ mRNA export from nucleus"/>
    <property type="evidence" value="ECO:0007669"/>
    <property type="project" value="TreeGrafter"/>
</dbReference>
<dbReference type="GO" id="GO:0006368">
    <property type="term" value="P:transcription elongation by RNA polymerase II"/>
    <property type="evidence" value="ECO:0007669"/>
    <property type="project" value="TreeGrafter"/>
</dbReference>
<dbReference type="GO" id="GO:0003690">
    <property type="term" value="F:double-stranded DNA binding"/>
    <property type="evidence" value="ECO:0007669"/>
    <property type="project" value="InterPro"/>
</dbReference>
<name>A0A1R0GWN9_9FUNG</name>